<keyword evidence="3" id="KW-1185">Reference proteome</keyword>
<dbReference type="PANTHER" id="PTHR35446">
    <property type="entry name" value="SI:CH211-175M2.5"/>
    <property type="match status" value="1"/>
</dbReference>
<evidence type="ECO:0000313" key="2">
    <source>
        <dbReference type="EMBL" id="MFD1933260.1"/>
    </source>
</evidence>
<dbReference type="SUPFAM" id="SSF69118">
    <property type="entry name" value="AhpD-like"/>
    <property type="match status" value="1"/>
</dbReference>
<dbReference type="InterPro" id="IPR029032">
    <property type="entry name" value="AhpD-like"/>
</dbReference>
<proteinExistence type="predicted"/>
<reference evidence="3" key="1">
    <citation type="journal article" date="2019" name="Int. J. Syst. Evol. Microbiol.">
        <title>The Global Catalogue of Microorganisms (GCM) 10K type strain sequencing project: providing services to taxonomists for standard genome sequencing and annotation.</title>
        <authorList>
            <consortium name="The Broad Institute Genomics Platform"/>
            <consortium name="The Broad Institute Genome Sequencing Center for Infectious Disease"/>
            <person name="Wu L."/>
            <person name="Ma J."/>
        </authorList>
    </citation>
    <scope>NUCLEOTIDE SEQUENCE [LARGE SCALE GENOMIC DNA]</scope>
    <source>
        <strain evidence="3">ICMP 6774ER</strain>
    </source>
</reference>
<dbReference type="Pfam" id="PF02627">
    <property type="entry name" value="CMD"/>
    <property type="match status" value="1"/>
</dbReference>
<evidence type="ECO:0000259" key="1">
    <source>
        <dbReference type="Pfam" id="PF02627"/>
    </source>
</evidence>
<evidence type="ECO:0000313" key="3">
    <source>
        <dbReference type="Proteomes" id="UP001597368"/>
    </source>
</evidence>
<dbReference type="EMBL" id="JBHUFV010000026">
    <property type="protein sequence ID" value="MFD1933260.1"/>
    <property type="molecule type" value="Genomic_DNA"/>
</dbReference>
<name>A0ABW4SUI5_9ACTN</name>
<dbReference type="RefSeq" id="WP_379573304.1">
    <property type="nucleotide sequence ID" value="NZ_JBHUFV010000026.1"/>
</dbReference>
<feature type="domain" description="Carboxymuconolactone decarboxylase-like" evidence="1">
    <location>
        <begin position="25"/>
        <end position="106"/>
    </location>
</feature>
<gene>
    <name evidence="2" type="ORF">ACFSKW_17455</name>
</gene>
<protein>
    <submittedName>
        <fullName evidence="2">Carboxymuconolactone decarboxylase family protein</fullName>
    </submittedName>
</protein>
<dbReference type="Gene3D" id="1.20.1290.10">
    <property type="entry name" value="AhpD-like"/>
    <property type="match status" value="1"/>
</dbReference>
<sequence>MIKPAHGDPKLDKVPNMVRVMANSPAVLEGYQGLARALKKSTLPQTTFERIALTVGAANACSYCVAAHTYSGKTAAGLSDADVELAKQGSAEDAKEAAAVEFARALTETRGNADPSKARAAGWSDEQILEIIALVALQTMTNYVNKVAETENDWPAA</sequence>
<dbReference type="InterPro" id="IPR003779">
    <property type="entry name" value="CMD-like"/>
</dbReference>
<dbReference type="InterPro" id="IPR004675">
    <property type="entry name" value="AhpD_core"/>
</dbReference>
<dbReference type="NCBIfam" id="TIGR00778">
    <property type="entry name" value="ahpD_dom"/>
    <property type="match status" value="1"/>
</dbReference>
<organism evidence="2 3">
    <name type="scientific">Nonomuraea mangrovi</name>
    <dbReference type="NCBI Taxonomy" id="2316207"/>
    <lineage>
        <taxon>Bacteria</taxon>
        <taxon>Bacillati</taxon>
        <taxon>Actinomycetota</taxon>
        <taxon>Actinomycetes</taxon>
        <taxon>Streptosporangiales</taxon>
        <taxon>Streptosporangiaceae</taxon>
        <taxon>Nonomuraea</taxon>
    </lineage>
</organism>
<dbReference type="PANTHER" id="PTHR35446:SF3">
    <property type="entry name" value="CMD DOMAIN-CONTAINING PROTEIN"/>
    <property type="match status" value="1"/>
</dbReference>
<accession>A0ABW4SUI5</accession>
<dbReference type="Proteomes" id="UP001597368">
    <property type="component" value="Unassembled WGS sequence"/>
</dbReference>
<comment type="caution">
    <text evidence="2">The sequence shown here is derived from an EMBL/GenBank/DDBJ whole genome shotgun (WGS) entry which is preliminary data.</text>
</comment>